<dbReference type="EMBL" id="JAJHJB010000002">
    <property type="protein sequence ID" value="MCC5464310.1"/>
    <property type="molecule type" value="Genomic_DNA"/>
</dbReference>
<comment type="caution">
    <text evidence="2">The sequence shown here is derived from an EMBL/GenBank/DDBJ whole genome shotgun (WGS) entry which is preliminary data.</text>
</comment>
<evidence type="ECO:0000259" key="1">
    <source>
        <dbReference type="Pfam" id="PF09989"/>
    </source>
</evidence>
<organism evidence="2 3">
    <name type="scientific">Pelosinus baikalensis</name>
    <dbReference type="NCBI Taxonomy" id="2892015"/>
    <lineage>
        <taxon>Bacteria</taxon>
        <taxon>Bacillati</taxon>
        <taxon>Bacillota</taxon>
        <taxon>Negativicutes</taxon>
        <taxon>Selenomonadales</taxon>
        <taxon>Sporomusaceae</taxon>
        <taxon>Pelosinus</taxon>
    </lineage>
</organism>
<dbReference type="InterPro" id="IPR051805">
    <property type="entry name" value="Dehydratase_Activator_Redct"/>
</dbReference>
<gene>
    <name evidence="2" type="ORF">LMF89_02885</name>
</gene>
<dbReference type="Proteomes" id="UP001165492">
    <property type="component" value="Unassembled WGS sequence"/>
</dbReference>
<name>A0ABS8HM98_9FIRM</name>
<dbReference type="Pfam" id="PF09989">
    <property type="entry name" value="DUF2229"/>
    <property type="match status" value="1"/>
</dbReference>
<feature type="domain" description="DUF2229" evidence="1">
    <location>
        <begin position="8"/>
        <end position="204"/>
    </location>
</feature>
<reference evidence="2" key="1">
    <citation type="submission" date="2021-11" db="EMBL/GenBank/DDBJ databases">
        <title>Description of a new species Pelosinus isolated from the bottom sediments of Lake Baikal.</title>
        <authorList>
            <person name="Zakharyuk A."/>
        </authorList>
    </citation>
    <scope>NUCLEOTIDE SEQUENCE</scope>
    <source>
        <strain evidence="2">Bkl1</strain>
    </source>
</reference>
<dbReference type="PANTHER" id="PTHR32329">
    <property type="entry name" value="BIFUNCTIONAL PROTEIN [INCLUDES 2-HYDROXYACYL-COA DEHYDRATASE (N-TER) AND ITS ACTIVATOR DOMAIN (C_TERM)-RELATED"/>
    <property type="match status" value="1"/>
</dbReference>
<sequence>MIDVHVHVGIPQAMLYHEFGSLWADFFRYADIPVSISGETNKQILDRGTLLGIDESCLPLKVYLGHVDSLLSECTHIFVPRVVQYHRNFLFCAKFAGLPDVVRNTFRLSPEQIISPNVEYKSSVNQLQSLYTTCQAIGLSAVPGYLAYRRALKSWRADVPGDSGSSTPKIAVIGHSYLLKDAFFCGNIMNFLASRGVKVITPNHVARKVLYDEAKVFEPDIYWQLSAKIAGAAHYFCRQPDIAGIIMVSSFGCGPDSLVNEYVEHHVFKKSDKPYIIINIDEHMGSAGLITRIEAFWDLVEWRQKY</sequence>
<dbReference type="PANTHER" id="PTHR32329:SF2">
    <property type="entry name" value="BIFUNCTIONAL PROTEIN [INCLUDES 2-HYDROXYACYL-COA DEHYDRATASE (N-TER) AND ITS ACTIVATOR DOMAIN (C_TERM)"/>
    <property type="match status" value="1"/>
</dbReference>
<dbReference type="InterPro" id="IPR018709">
    <property type="entry name" value="CoA_activase_DUF2229"/>
</dbReference>
<dbReference type="Gene3D" id="3.40.50.11900">
    <property type="match status" value="1"/>
</dbReference>
<accession>A0ABS8HM98</accession>
<keyword evidence="3" id="KW-1185">Reference proteome</keyword>
<evidence type="ECO:0000313" key="3">
    <source>
        <dbReference type="Proteomes" id="UP001165492"/>
    </source>
</evidence>
<protein>
    <submittedName>
        <fullName evidence="2">Acyl-CoA dehydratase activase-related protein</fullName>
    </submittedName>
</protein>
<proteinExistence type="predicted"/>
<evidence type="ECO:0000313" key="2">
    <source>
        <dbReference type="EMBL" id="MCC5464310.1"/>
    </source>
</evidence>